<keyword evidence="5" id="KW-0472">Membrane</keyword>
<keyword evidence="5" id="KW-1133">Transmembrane helix</keyword>
<evidence type="ECO:0000256" key="3">
    <source>
        <dbReference type="ARBA" id="ARBA00022475"/>
    </source>
</evidence>
<dbReference type="OrthoDB" id="1491684at2"/>
<dbReference type="InterPro" id="IPR036259">
    <property type="entry name" value="MFS_trans_sf"/>
</dbReference>
<dbReference type="PANTHER" id="PTHR23535:SF2">
    <property type="entry name" value="SUGAR EFFLUX TRANSPORTER A-RELATED"/>
    <property type="match status" value="1"/>
</dbReference>
<feature type="transmembrane region" description="Helical" evidence="5">
    <location>
        <begin position="374"/>
        <end position="397"/>
    </location>
</feature>
<feature type="transmembrane region" description="Helical" evidence="5">
    <location>
        <begin position="50"/>
        <end position="71"/>
    </location>
</feature>
<dbReference type="PANTHER" id="PTHR23535">
    <property type="entry name" value="SUGAR EFFLUX TRANSPORTER A-RELATED"/>
    <property type="match status" value="1"/>
</dbReference>
<feature type="transmembrane region" description="Helical" evidence="5">
    <location>
        <begin position="18"/>
        <end position="38"/>
    </location>
</feature>
<dbReference type="EMBL" id="FTOG01000010">
    <property type="protein sequence ID" value="SIT11773.1"/>
    <property type="molecule type" value="Genomic_DNA"/>
</dbReference>
<proteinExistence type="predicted"/>
<keyword evidence="4" id="KW-0762">Sugar transport</keyword>
<feature type="transmembrane region" description="Helical" evidence="5">
    <location>
        <begin position="224"/>
        <end position="249"/>
    </location>
</feature>
<gene>
    <name evidence="6" type="ORF">SAMN05421580_110131</name>
</gene>
<dbReference type="Proteomes" id="UP000186221">
    <property type="component" value="Unassembled WGS sequence"/>
</dbReference>
<dbReference type="STRING" id="453582.SAMN05421580_110131"/>
<feature type="transmembrane region" description="Helical" evidence="5">
    <location>
        <begin position="289"/>
        <end position="309"/>
    </location>
</feature>
<dbReference type="GO" id="GO:0055085">
    <property type="term" value="P:transmembrane transport"/>
    <property type="evidence" value="ECO:0007669"/>
    <property type="project" value="TreeGrafter"/>
</dbReference>
<dbReference type="Gene3D" id="1.20.1250.20">
    <property type="entry name" value="MFS general substrate transporter like domains"/>
    <property type="match status" value="1"/>
</dbReference>
<keyword evidence="7" id="KW-1185">Reference proteome</keyword>
<evidence type="ECO:0000256" key="5">
    <source>
        <dbReference type="SAM" id="Phobius"/>
    </source>
</evidence>
<keyword evidence="3" id="KW-1003">Cell membrane</keyword>
<accession>A0A1N7PMC2</accession>
<feature type="transmembrane region" description="Helical" evidence="5">
    <location>
        <begin position="83"/>
        <end position="103"/>
    </location>
</feature>
<keyword evidence="5" id="KW-0812">Transmembrane</keyword>
<feature type="transmembrane region" description="Helical" evidence="5">
    <location>
        <begin position="109"/>
        <end position="131"/>
    </location>
</feature>
<reference evidence="7" key="1">
    <citation type="submission" date="2017-01" db="EMBL/GenBank/DDBJ databases">
        <authorList>
            <person name="Varghese N."/>
            <person name="Submissions S."/>
        </authorList>
    </citation>
    <scope>NUCLEOTIDE SEQUENCE [LARGE SCALE GENOMIC DNA]</scope>
    <source>
        <strain evidence="7">DSM 19945</strain>
    </source>
</reference>
<organism evidence="6 7">
    <name type="scientific">Rhodobacter aestuarii</name>
    <dbReference type="NCBI Taxonomy" id="453582"/>
    <lineage>
        <taxon>Bacteria</taxon>
        <taxon>Pseudomonadati</taxon>
        <taxon>Pseudomonadota</taxon>
        <taxon>Alphaproteobacteria</taxon>
        <taxon>Rhodobacterales</taxon>
        <taxon>Rhodobacter group</taxon>
        <taxon>Rhodobacter</taxon>
    </lineage>
</organism>
<evidence type="ECO:0000256" key="2">
    <source>
        <dbReference type="ARBA" id="ARBA00022448"/>
    </source>
</evidence>
<keyword evidence="2" id="KW-0813">Transport</keyword>
<evidence type="ECO:0000256" key="4">
    <source>
        <dbReference type="ARBA" id="ARBA00022597"/>
    </source>
</evidence>
<dbReference type="GO" id="GO:0005886">
    <property type="term" value="C:plasma membrane"/>
    <property type="evidence" value="ECO:0007669"/>
    <property type="project" value="UniProtKB-SubCell"/>
</dbReference>
<feature type="transmembrane region" description="Helical" evidence="5">
    <location>
        <begin position="143"/>
        <end position="163"/>
    </location>
</feature>
<feature type="transmembrane region" description="Helical" evidence="5">
    <location>
        <begin position="261"/>
        <end position="282"/>
    </location>
</feature>
<evidence type="ECO:0000313" key="6">
    <source>
        <dbReference type="EMBL" id="SIT11773.1"/>
    </source>
</evidence>
<sequence>MSLSAPFRPIFRVPALRLAAALIALFGAHIATLVPYVSMLAVTRFGMSDHAFSVLLVVASFVGVAASVSFGIRADQRANRRRIALIVSGALTLGTALVTFFPIAPVFILAHALILPVSGAIFGQVFALARLAASTCPEAERPAVLSTLRALFALPWIIVLPIWSVVFRGDTPLTVIYPVCLAFAVLILGLTWAFWPRDGATAWSDAPSGLSFRASLREIAHPKVLVRVLALGTINGAVMLYMVVVGLVFAGIPYRGASDTALYAGIMAGLEVPFMLALPFMIGRIRQTWFIFIGTVLYAIHLAGIPILAESPAVWVLTISGAIGGAIVLTQPMAYLQDLMGDRPGAGASLMALQKLAGDGFSAASFALGTTLAVGYGLAAFIGAGLALTGATLLIVLDRRR</sequence>
<evidence type="ECO:0000256" key="1">
    <source>
        <dbReference type="ARBA" id="ARBA00004651"/>
    </source>
</evidence>
<dbReference type="AlphaFoldDB" id="A0A1N7PMC2"/>
<dbReference type="RefSeq" id="WP_139327844.1">
    <property type="nucleotide sequence ID" value="NZ_FTOG01000010.1"/>
</dbReference>
<comment type="subcellular location">
    <subcellularLocation>
        <location evidence="1">Cell membrane</location>
        <topology evidence="1">Multi-pass membrane protein</topology>
    </subcellularLocation>
</comment>
<dbReference type="SUPFAM" id="SSF103473">
    <property type="entry name" value="MFS general substrate transporter"/>
    <property type="match status" value="2"/>
</dbReference>
<evidence type="ECO:0000313" key="7">
    <source>
        <dbReference type="Proteomes" id="UP000186221"/>
    </source>
</evidence>
<feature type="transmembrane region" description="Helical" evidence="5">
    <location>
        <begin position="175"/>
        <end position="195"/>
    </location>
</feature>
<name>A0A1N7PMC2_9RHOB</name>
<protein>
    <submittedName>
        <fullName evidence="6">Major Facilitator Superfamily protein</fullName>
    </submittedName>
</protein>